<dbReference type="Gene3D" id="3.90.190.10">
    <property type="entry name" value="Protein tyrosine phosphatase superfamily"/>
    <property type="match status" value="1"/>
</dbReference>
<sequence>MKCRSSVPPTPIEFFPRRFYLVIVRERTTCSMHRAKNEATNLIPTSERHLFPRTPGVQFVSLQEHLPSTSSSSENILGISQTIRFNSFLTSMLRAGPKNVHYFFLRRRHLREEIQAIHLICRWRLLYLHLPPHEALSPFEHLPYVFSSFLSSFESFDPPNILVSLTGIAKGLERELLVENERSADTKQYDMSTDLEDTISAVKRRRVSLVIAVSKMHSGISTFTEHGLEVLDISSSTTSPSDKLDRSNERLISRFLDTSEGTEGLIAVYASPGSGLMSAITCIGCFLMKHSNFTSQEAIGWLQFCLPVKISMTWVLFLKHMQSQMWLEGERFRRVRDDNLPDDITNSSTTDSMHINIGKISLGRGSLLGTRDRDKHRVDSYTANIPVGTCLSTRSHESELSPTTSTTTAQLKRRPLTQGSAGSRRYHRNSDGTSLRADFALMHKFLHQTPSSSRSTPNSTNSSPSGIHAVPSRPKASTPSSTSSCEALA</sequence>
<accession>A0A225WYF2</accession>
<feature type="region of interest" description="Disordered" evidence="1">
    <location>
        <begin position="448"/>
        <end position="489"/>
    </location>
</feature>
<name>A0A225WYF2_9STRA</name>
<gene>
    <name evidence="2" type="ORF">PHMEG_0002418</name>
</gene>
<evidence type="ECO:0000313" key="3">
    <source>
        <dbReference type="Proteomes" id="UP000198211"/>
    </source>
</evidence>
<dbReference type="SUPFAM" id="SSF52799">
    <property type="entry name" value="(Phosphotyrosine protein) phosphatases II"/>
    <property type="match status" value="1"/>
</dbReference>
<dbReference type="AlphaFoldDB" id="A0A225WYF2"/>
<feature type="region of interest" description="Disordered" evidence="1">
    <location>
        <begin position="392"/>
        <end position="431"/>
    </location>
</feature>
<dbReference type="OrthoDB" id="125539at2759"/>
<organism evidence="2 3">
    <name type="scientific">Phytophthora megakarya</name>
    <dbReference type="NCBI Taxonomy" id="4795"/>
    <lineage>
        <taxon>Eukaryota</taxon>
        <taxon>Sar</taxon>
        <taxon>Stramenopiles</taxon>
        <taxon>Oomycota</taxon>
        <taxon>Peronosporomycetes</taxon>
        <taxon>Peronosporales</taxon>
        <taxon>Peronosporaceae</taxon>
        <taxon>Phytophthora</taxon>
    </lineage>
</organism>
<feature type="compositionally biased region" description="Low complexity" evidence="1">
    <location>
        <begin position="449"/>
        <end position="465"/>
    </location>
</feature>
<comment type="caution">
    <text evidence="2">The sequence shown here is derived from an EMBL/GenBank/DDBJ whole genome shotgun (WGS) entry which is preliminary data.</text>
</comment>
<evidence type="ECO:0000313" key="2">
    <source>
        <dbReference type="EMBL" id="OWZ22825.1"/>
    </source>
</evidence>
<dbReference type="InterPro" id="IPR029021">
    <property type="entry name" value="Prot-tyrosine_phosphatase-like"/>
</dbReference>
<reference evidence="3" key="1">
    <citation type="submission" date="2017-03" db="EMBL/GenBank/DDBJ databases">
        <title>Phytopthora megakarya and P. palmivora, two closely related causual agents of cacao black pod achieved similar genome size and gene model numbers by different mechanisms.</title>
        <authorList>
            <person name="Ali S."/>
            <person name="Shao J."/>
            <person name="Larry D.J."/>
            <person name="Kronmiller B."/>
            <person name="Shen D."/>
            <person name="Strem M.D."/>
            <person name="Melnick R.L."/>
            <person name="Guiltinan M.J."/>
            <person name="Tyler B.M."/>
            <person name="Meinhardt L.W."/>
            <person name="Bailey B.A."/>
        </authorList>
    </citation>
    <scope>NUCLEOTIDE SEQUENCE [LARGE SCALE GENOMIC DNA]</scope>
    <source>
        <strain evidence="3">zdho120</strain>
    </source>
</reference>
<proteinExistence type="predicted"/>
<dbReference type="STRING" id="4795.A0A225WYF2"/>
<dbReference type="Proteomes" id="UP000198211">
    <property type="component" value="Unassembled WGS sequence"/>
</dbReference>
<protein>
    <submittedName>
        <fullName evidence="2">Dual specificity protein phosphatase</fullName>
    </submittedName>
</protein>
<keyword evidence="3" id="KW-1185">Reference proteome</keyword>
<evidence type="ECO:0000256" key="1">
    <source>
        <dbReference type="SAM" id="MobiDB-lite"/>
    </source>
</evidence>
<feature type="compositionally biased region" description="Polar residues" evidence="1">
    <location>
        <begin position="475"/>
        <end position="489"/>
    </location>
</feature>
<dbReference type="EMBL" id="NBNE01000106">
    <property type="protein sequence ID" value="OWZ22825.1"/>
    <property type="molecule type" value="Genomic_DNA"/>
</dbReference>